<keyword evidence="2" id="KW-1185">Reference proteome</keyword>
<evidence type="ECO:0008006" key="3">
    <source>
        <dbReference type="Google" id="ProtNLM"/>
    </source>
</evidence>
<dbReference type="EMBL" id="CP031423">
    <property type="protein sequence ID" value="AZS35830.1"/>
    <property type="molecule type" value="Genomic_DNA"/>
</dbReference>
<dbReference type="InterPro" id="IPR011044">
    <property type="entry name" value="Quino_amine_DH_bsu"/>
</dbReference>
<dbReference type="RefSeq" id="WP_127094604.1">
    <property type="nucleotide sequence ID" value="NZ_CP031423.1"/>
</dbReference>
<dbReference type="KEGG" id="mlv:CVS47_00428"/>
<accession>A0A3S9W6U9</accession>
<organism evidence="1 2">
    <name type="scientific">Microbacterium lemovicicum</name>
    <dbReference type="NCBI Taxonomy" id="1072463"/>
    <lineage>
        <taxon>Bacteria</taxon>
        <taxon>Bacillati</taxon>
        <taxon>Actinomycetota</taxon>
        <taxon>Actinomycetes</taxon>
        <taxon>Micrococcales</taxon>
        <taxon>Microbacteriaceae</taxon>
        <taxon>Microbacterium</taxon>
    </lineage>
</organism>
<dbReference type="OrthoDB" id="5241356at2"/>
<dbReference type="SUPFAM" id="SSF50969">
    <property type="entry name" value="YVTN repeat-like/Quinoprotein amine dehydrogenase"/>
    <property type="match status" value="1"/>
</dbReference>
<evidence type="ECO:0000313" key="1">
    <source>
        <dbReference type="EMBL" id="AZS35830.1"/>
    </source>
</evidence>
<protein>
    <recommendedName>
        <fullName evidence="3">Fibronectin type-III domain-containing protein</fullName>
    </recommendedName>
</protein>
<sequence length="1974" mass="203101">MRRRSLVGWSAAGVAAALVIGVSVVWPGLDARETPEVDTSVWALQTGEGRRYARVNTAIGELDTVRTADSPSQILAAGDDSYLLSDSSSRITRIDPALPIDLTEEALSASPQTPPGTTEVAGAGDFVAYRTDAGEVYAGRLSRGDPVKVAAFPEQADDAPQYSADAIAVDDRGILFAYSSREKAVLRYDVATSTVLGSDPLDADIAVPAVTAAGEDWAVVDTESGTVRLRGVADAVQTGLTGAVVGKAATTGDEIYLADETRLLAVPVDGSAPRVEHEVASPGIPAEPIVRDGDVFAAWLPQGAGAGTLWRSGRTAEPLDYAGREIGEQRRPVFVQTRDAVILNETRSGWVWTVPDGRLVSSSQNWSLDDEAEQATVPSQDEVSVVVDPKPPVAEPDAFGVRPGALVALPVLLNDHDPNADVLSIDPESVTGLDPGFGTVSLTDDDQRLAVRVSPTASGAATFRYTVTDGTTSTGFLSDPTTVTLTVAGSDASSPPQWCGVKDCRAQWPAPQVARNGTVTVPVLPGWVDPEGDPVFLLSVANESGVGSVAATPDGQVVYQHRDDGDTEAQNIELTVTVSDTTGEQATKTLVVAVSGEPEIAVQSFAVLDTVGASLTVDVAPHVTGTAGQLSLSSVRMLDDSAATATVVGGSTTFDFSSRDPGTFQVGFSVTDGSREASGTARITLLPSDASAELSTAPVVAFVRPQEDATLDVFAAVSNPTRRVLLLSDAVARADDGATMAVDVVGQNDLRVSGSTASGAPGRLGTVTYTVSDGTDDDGASVEGTASVYLLPPAPALAPIAVDDSVVVRAGAQVDIPVLDNDVAPAGGRPQLDPGSVVSSSTAALAFASGDALRYLAATEPGLYSVEYAVSTPGSPALTDRARVRVTVLADEVNRAPLPETLEGRVRAGQSAEIAFDPFGVDPDGDAVRLDRIVSQPDVGAATISADGESIVYTSVAGRSGQFAFRYRVVDAFGRTGDATARVGVLDAESDPSPVTFSDYVQVQAGEGNSIRVSPLANDLDPTGGRLKVTGVRPDLPQTLEDGSESPLYAAQAARIRSESSTAVTFDAGTEPTTMSFLYDVESASGNTGRGLIVVRVVRESVPDYPVVADTVLTLEDRDGFVDGVDVLTGRVAWSGGDTAVLTVGLWGDQGDVAVSGRRVSGPLPADSRVIPISVTGEGRDGPVTTYAFVRVPGDDDGALTLRAGLPGIRVTETESVAFDMTALVAVPRGRTLEVGAEVRASGARSEATCVPDGGTSVRYDAGSQSPWVDACQVPVRLDGQDEFTFVSVPITVVPLDPQPELRPASLTVGPGETTTYDLREMTRWQLREDGESIRYAAEYAGTQFTVALEGSVLTVTGTDRAVPGAEEAVIVTAPSHPAVASARLLLRVGSSPSTLPAGGSTTAQCSEAAGTSCVVPVVGVPGELNPLPGTPLEVTDVRAAGACDGVTFEVASATEVRATWTADTAGMTCPATFSVRDAQGRATNSERDGQLLLDLQGFPRAPAALTQTAFADGGVTMQVDPGEASAAYPALTGFSLRYQGAEVASCTPDGVCPLVAAPNSEPRVYEAFAVNAVGTSATSVRATGWAYDVPAGPAGITTAPVVTRGDGGVVSIDIAQVDPDTGSLEISSPVGDTVRVDVAPGQASVQIPSFRVGANTGTQITLTPYSRYEPPPGLGGSPFGASVTVVGSGVGAPLAPALALSAATDGDGTSTVTATATATANGDGSDLRFGIVRDGQSCTTSPGGQSATFSGLPDGEEYRFVMCADSRLGGRVFGTASTSATVRAVQSTAAPRGWTFTVDGTPDVDAGSARWYVRESPSSPEQPPRNNDAVISGFPSTVFGRDPGFTVQYRHRDWGTVSEAEAVAPASGSAPYQVRASWGVESCVGGSAPVFTRDASKAPDGSTADIAFDTRSVIYRAADGTVVPETIAGIVPVGTSTIEGISVTVDWSKQRWNLDAATATFSADCRPNLPPVP</sequence>
<dbReference type="Proteomes" id="UP000276888">
    <property type="component" value="Chromosome"/>
</dbReference>
<name>A0A3S9W6U9_9MICO</name>
<reference evidence="1 2" key="1">
    <citation type="submission" date="2018-08" db="EMBL/GenBank/DDBJ databases">
        <title>Microbacterium lemovicicum sp. nov., a bacterium isolated from a natural uranium-rich soil.</title>
        <authorList>
            <person name="ORTET P."/>
        </authorList>
    </citation>
    <scope>NUCLEOTIDE SEQUENCE [LARGE SCALE GENOMIC DNA]</scope>
    <source>
        <strain evidence="1 2">Viu22</strain>
    </source>
</reference>
<proteinExistence type="predicted"/>
<dbReference type="Pfam" id="PF17963">
    <property type="entry name" value="Big_9"/>
    <property type="match status" value="3"/>
</dbReference>
<dbReference type="Gene3D" id="2.60.40.3440">
    <property type="match status" value="1"/>
</dbReference>
<gene>
    <name evidence="1" type="ORF">CVS47_00428</name>
</gene>
<evidence type="ECO:0000313" key="2">
    <source>
        <dbReference type="Proteomes" id="UP000276888"/>
    </source>
</evidence>